<protein>
    <submittedName>
        <fullName evidence="1">Uncharacterized protein</fullName>
    </submittedName>
</protein>
<gene>
    <name evidence="1" type="ORF">MM415B04950_0007</name>
</gene>
<sequence>MTHPEALTNQQRYLPMDITTCMGGSCVAHTDGVQWQIASDQNNPTFAPAVFPTAHAAWEAKKAAEFLVDQWMRSLER</sequence>
<accession>A0A6M3LRD6</accession>
<dbReference type="EMBL" id="MT143367">
    <property type="protein sequence ID" value="QJA96062.1"/>
    <property type="molecule type" value="Genomic_DNA"/>
</dbReference>
<name>A0A6M3LRD6_9ZZZZ</name>
<evidence type="ECO:0000313" key="1">
    <source>
        <dbReference type="EMBL" id="QJA96062.1"/>
    </source>
</evidence>
<dbReference type="AlphaFoldDB" id="A0A6M3LRD6"/>
<reference evidence="1" key="1">
    <citation type="submission" date="2020-03" db="EMBL/GenBank/DDBJ databases">
        <title>The deep terrestrial virosphere.</title>
        <authorList>
            <person name="Holmfeldt K."/>
            <person name="Nilsson E."/>
            <person name="Simone D."/>
            <person name="Lopez-Fernandez M."/>
            <person name="Wu X."/>
            <person name="de Brujin I."/>
            <person name="Lundin D."/>
            <person name="Andersson A."/>
            <person name="Bertilsson S."/>
            <person name="Dopson M."/>
        </authorList>
    </citation>
    <scope>NUCLEOTIDE SEQUENCE</scope>
    <source>
        <strain evidence="1">MM415B04950</strain>
    </source>
</reference>
<organism evidence="1">
    <name type="scientific">viral metagenome</name>
    <dbReference type="NCBI Taxonomy" id="1070528"/>
    <lineage>
        <taxon>unclassified sequences</taxon>
        <taxon>metagenomes</taxon>
        <taxon>organismal metagenomes</taxon>
    </lineage>
</organism>
<proteinExistence type="predicted"/>